<evidence type="ECO:0000313" key="1">
    <source>
        <dbReference type="EMBL" id="OSO89682.1"/>
    </source>
</evidence>
<proteinExistence type="predicted"/>
<organism evidence="1 2">
    <name type="scientific">Cylindrospermopsis raciborskii CENA303</name>
    <dbReference type="NCBI Taxonomy" id="1170769"/>
    <lineage>
        <taxon>Bacteria</taxon>
        <taxon>Bacillati</taxon>
        <taxon>Cyanobacteriota</taxon>
        <taxon>Cyanophyceae</taxon>
        <taxon>Nostocales</taxon>
        <taxon>Aphanizomenonaceae</taxon>
        <taxon>Cylindrospermopsis</taxon>
    </lineage>
</organism>
<comment type="caution">
    <text evidence="1">The sequence shown here is derived from an EMBL/GenBank/DDBJ whole genome shotgun (WGS) entry which is preliminary data.</text>
</comment>
<dbReference type="EMBL" id="NBYN01000054">
    <property type="protein sequence ID" value="OSO89682.1"/>
    <property type="molecule type" value="Genomic_DNA"/>
</dbReference>
<dbReference type="Proteomes" id="UP000192997">
    <property type="component" value="Unassembled WGS sequence"/>
</dbReference>
<dbReference type="AlphaFoldDB" id="A0A1X4G5G1"/>
<accession>A0A1X4G5G1</accession>
<dbReference type="SUPFAM" id="SSF56112">
    <property type="entry name" value="Protein kinase-like (PK-like)"/>
    <property type="match status" value="1"/>
</dbReference>
<protein>
    <recommendedName>
        <fullName evidence="3">Protein kinase domain-containing protein</fullName>
    </recommendedName>
</protein>
<evidence type="ECO:0000313" key="2">
    <source>
        <dbReference type="Proteomes" id="UP000192997"/>
    </source>
</evidence>
<evidence type="ECO:0008006" key="3">
    <source>
        <dbReference type="Google" id="ProtNLM"/>
    </source>
</evidence>
<sequence length="63" mass="7206">MTTYNGKWRSSDRPRNVGSMEYCAPEQIRGQATFISDIYSLGVTCMYLLTNVDPCGFFWLVSK</sequence>
<reference evidence="2" key="1">
    <citation type="submission" date="2017-04" db="EMBL/GenBank/DDBJ databases">
        <authorList>
            <person name="Abreu V.A."/>
            <person name="Popin R.V."/>
            <person name="Rigonato J."/>
            <person name="Andreote A.P."/>
            <person name="Schaker P.C."/>
            <person name="Hoff-Risseti C."/>
            <person name="Alvarenga D.O."/>
            <person name="Varani A.M."/>
            <person name="Fiore M.F."/>
        </authorList>
    </citation>
    <scope>NUCLEOTIDE SEQUENCE [LARGE SCALE GENOMIC DNA]</scope>
    <source>
        <strain evidence="2">CENA303</strain>
    </source>
</reference>
<name>A0A1X4G5G1_9CYAN</name>
<dbReference type="Gene3D" id="1.10.510.10">
    <property type="entry name" value="Transferase(Phosphotransferase) domain 1"/>
    <property type="match status" value="1"/>
</dbReference>
<gene>
    <name evidence="1" type="ORF">B7O87_11005</name>
</gene>
<dbReference type="InterPro" id="IPR011009">
    <property type="entry name" value="Kinase-like_dom_sf"/>
</dbReference>